<feature type="compositionally biased region" description="Low complexity" evidence="1">
    <location>
        <begin position="423"/>
        <end position="442"/>
    </location>
</feature>
<feature type="region of interest" description="Disordered" evidence="1">
    <location>
        <begin position="423"/>
        <end position="455"/>
    </location>
</feature>
<evidence type="ECO:0000313" key="4">
    <source>
        <dbReference type="Proteomes" id="UP000015101"/>
    </source>
</evidence>
<reference evidence="3" key="3">
    <citation type="submission" date="2015-06" db="UniProtKB">
        <authorList>
            <consortium name="EnsemblMetazoa"/>
        </authorList>
    </citation>
    <scope>IDENTIFICATION</scope>
</reference>
<evidence type="ECO:0000313" key="2">
    <source>
        <dbReference type="EMBL" id="ESN97114.1"/>
    </source>
</evidence>
<keyword evidence="4" id="KW-1185">Reference proteome</keyword>
<organism evidence="3 4">
    <name type="scientific">Helobdella robusta</name>
    <name type="common">Californian leech</name>
    <dbReference type="NCBI Taxonomy" id="6412"/>
    <lineage>
        <taxon>Eukaryota</taxon>
        <taxon>Metazoa</taxon>
        <taxon>Spiralia</taxon>
        <taxon>Lophotrochozoa</taxon>
        <taxon>Annelida</taxon>
        <taxon>Clitellata</taxon>
        <taxon>Hirudinea</taxon>
        <taxon>Rhynchobdellida</taxon>
        <taxon>Glossiphoniidae</taxon>
        <taxon>Helobdella</taxon>
    </lineage>
</organism>
<dbReference type="InParanoid" id="T1FDE1"/>
<dbReference type="EMBL" id="AMQM01006487">
    <property type="status" value="NOT_ANNOTATED_CDS"/>
    <property type="molecule type" value="Genomic_DNA"/>
</dbReference>
<dbReference type="GeneID" id="20206840"/>
<feature type="region of interest" description="Disordered" evidence="1">
    <location>
        <begin position="112"/>
        <end position="151"/>
    </location>
</feature>
<feature type="compositionally biased region" description="Basic and acidic residues" evidence="1">
    <location>
        <begin position="112"/>
        <end position="121"/>
    </location>
</feature>
<evidence type="ECO:0000313" key="3">
    <source>
        <dbReference type="EnsemblMetazoa" id="HelroP178564"/>
    </source>
</evidence>
<dbReference type="RefSeq" id="XP_009024895.1">
    <property type="nucleotide sequence ID" value="XM_009026647.1"/>
</dbReference>
<name>T1FDE1_HELRO</name>
<dbReference type="AlphaFoldDB" id="T1FDE1"/>
<reference evidence="4" key="1">
    <citation type="submission" date="2012-12" db="EMBL/GenBank/DDBJ databases">
        <authorList>
            <person name="Hellsten U."/>
            <person name="Grimwood J."/>
            <person name="Chapman J.A."/>
            <person name="Shapiro H."/>
            <person name="Aerts A."/>
            <person name="Otillar R.P."/>
            <person name="Terry A.Y."/>
            <person name="Boore J.L."/>
            <person name="Simakov O."/>
            <person name="Marletaz F."/>
            <person name="Cho S.-J."/>
            <person name="Edsinger-Gonzales E."/>
            <person name="Havlak P."/>
            <person name="Kuo D.-H."/>
            <person name="Larsson T."/>
            <person name="Lv J."/>
            <person name="Arendt D."/>
            <person name="Savage R."/>
            <person name="Osoegawa K."/>
            <person name="de Jong P."/>
            <person name="Lindberg D.R."/>
            <person name="Seaver E.C."/>
            <person name="Weisblat D.A."/>
            <person name="Putnam N.H."/>
            <person name="Grigoriev I.V."/>
            <person name="Rokhsar D.S."/>
        </authorList>
    </citation>
    <scope>NUCLEOTIDE SEQUENCE</scope>
</reference>
<dbReference type="CTD" id="20206840"/>
<dbReference type="Gene3D" id="2.60.120.260">
    <property type="entry name" value="Galactose-binding domain-like"/>
    <property type="match status" value="1"/>
</dbReference>
<protein>
    <submittedName>
        <fullName evidence="2 3">Uncharacterized protein</fullName>
    </submittedName>
</protein>
<dbReference type="Proteomes" id="UP000015101">
    <property type="component" value="Unassembled WGS sequence"/>
</dbReference>
<dbReference type="EnsemblMetazoa" id="HelroT178564">
    <property type="protein sequence ID" value="HelroP178564"/>
    <property type="gene ID" value="HelroG178564"/>
</dbReference>
<dbReference type="KEGG" id="hro:HELRODRAFT_178564"/>
<dbReference type="EMBL" id="AMQM01006488">
    <property type="status" value="NOT_ANNOTATED_CDS"/>
    <property type="molecule type" value="Genomic_DNA"/>
</dbReference>
<reference evidence="2 4" key="2">
    <citation type="journal article" date="2013" name="Nature">
        <title>Insights into bilaterian evolution from three spiralian genomes.</title>
        <authorList>
            <person name="Simakov O."/>
            <person name="Marletaz F."/>
            <person name="Cho S.J."/>
            <person name="Edsinger-Gonzales E."/>
            <person name="Havlak P."/>
            <person name="Hellsten U."/>
            <person name="Kuo D.H."/>
            <person name="Larsson T."/>
            <person name="Lv J."/>
            <person name="Arendt D."/>
            <person name="Savage R."/>
            <person name="Osoegawa K."/>
            <person name="de Jong P."/>
            <person name="Grimwood J."/>
            <person name="Chapman J.A."/>
            <person name="Shapiro H."/>
            <person name="Aerts A."/>
            <person name="Otillar R.P."/>
            <person name="Terry A.Y."/>
            <person name="Boore J.L."/>
            <person name="Grigoriev I.V."/>
            <person name="Lindberg D.R."/>
            <person name="Seaver E.C."/>
            <person name="Weisblat D.A."/>
            <person name="Putnam N.H."/>
            <person name="Rokhsar D.S."/>
        </authorList>
    </citation>
    <scope>NUCLEOTIDE SEQUENCE</scope>
</reference>
<dbReference type="EMBL" id="KB097456">
    <property type="protein sequence ID" value="ESN97114.1"/>
    <property type="molecule type" value="Genomic_DNA"/>
</dbReference>
<dbReference type="EMBL" id="AMQM01006486">
    <property type="status" value="NOT_ANNOTATED_CDS"/>
    <property type="molecule type" value="Genomic_DNA"/>
</dbReference>
<proteinExistence type="predicted"/>
<accession>T1FDE1</accession>
<evidence type="ECO:0000256" key="1">
    <source>
        <dbReference type="SAM" id="MobiDB-lite"/>
    </source>
</evidence>
<feature type="region of interest" description="Disordered" evidence="1">
    <location>
        <begin position="184"/>
        <end position="210"/>
    </location>
</feature>
<gene>
    <name evidence="3" type="primary">20206840</name>
    <name evidence="2" type="ORF">HELRODRAFT_178564</name>
</gene>
<sequence>MIERNGGPHHSLEILITGSGDGRFVYITVTGRQDGKCLNDRKESNYGNDFSDCNGLNERRKKEKEIKKGGKSNNHINGQRPEIRESLFKLVFEKNVSQKKIAWTVSFGRKDDREYKNEGGGKGKIKRPKPDDDDDLPALGDTDGDAKKRENDFEDDYEKYYNGYGYYGDGGGEFWGGVWVFSEPEPPPDEGGGGGPAPTFSPTIGDNSGEKMKAREPEVISMLCYETCTLYINGIEAVDVGTDDWLKGVTFKISKPSKLAVLIETKYGNNGGLAIDSLTKLYNTDNTRWRCTTTEYPEWFSASYDASQWSNAVAVGKVSACGMLDEVNMLPYAVYPTCPLVPISPHTSWIWHHPHSELDVGAYKVFCRLDITESKSREYDERKKLREARFALTPPAIVAAVPAATTFAVPSAAVGATATPAATAPIPGAAKQPEAAGAGAPADPAPPTAGPAANV</sequence>
<dbReference type="HOGENOM" id="CLU_601703_0_0_1"/>